<keyword evidence="3" id="KW-0449">Lipoprotein</keyword>
<protein>
    <submittedName>
        <fullName evidence="3">Lipoprotein NosD family containing CASH domain</fullName>
    </submittedName>
</protein>
<dbReference type="AlphaFoldDB" id="A0A1Q6DWD1"/>
<keyword evidence="4" id="KW-1185">Reference proteome</keyword>
<dbReference type="SUPFAM" id="SSF51126">
    <property type="entry name" value="Pectin lyase-like"/>
    <property type="match status" value="1"/>
</dbReference>
<reference evidence="3" key="1">
    <citation type="submission" date="2016-12" db="EMBL/GenBank/DDBJ databases">
        <title>Discovery of methanogenic haloarchaea.</title>
        <authorList>
            <person name="Sorokin D.Y."/>
            <person name="Makarova K.S."/>
            <person name="Abbas B."/>
            <person name="Ferrer M."/>
            <person name="Golyshin P.N."/>
        </authorList>
    </citation>
    <scope>NUCLEOTIDE SEQUENCE [LARGE SCALE GENOMIC DNA]</scope>
    <source>
        <strain evidence="3">HMET1</strain>
    </source>
</reference>
<dbReference type="SMART" id="SM00710">
    <property type="entry name" value="PbH1"/>
    <property type="match status" value="4"/>
</dbReference>
<gene>
    <name evidence="3" type="ORF">BTN85_1166</name>
</gene>
<proteinExistence type="predicted"/>
<dbReference type="InterPro" id="IPR039448">
    <property type="entry name" value="Beta_helix"/>
</dbReference>
<dbReference type="Gene3D" id="2.160.20.10">
    <property type="entry name" value="Single-stranded right-handed beta-helix, Pectin lyase-like"/>
    <property type="match status" value="1"/>
</dbReference>
<name>A0A1Q6DWD1_METT1</name>
<sequence>MKKTILAAAALSTILVLALGAGVATAKPSHAGQPAEASDSSVVHVTEGESIQEAIDDARDGATIFVHEGTYEELLTIDGKDIKLVAVGDVVIKNPSPDQTILNRRDTVMVSNSECTIKGFTIDVNNGFGGIYAFGGPSYGTGEVELTVRDCKVMNYDRNGITANGELATGHFLNNNMFIGEMDSNWANNGIQIGWGATGIIKGNTIKTNYWIGEEWTATGILIFDAKNVKVIGNTVKDCETGIGVLGVNNKVVNNELISELEKETSGIVVWDTEPYLDWGLTYKECKNNKVIHNTFDGYDTKIVDLGEDSKVHANVLK</sequence>
<dbReference type="InterPro" id="IPR011050">
    <property type="entry name" value="Pectin_lyase_fold/virulence"/>
</dbReference>
<keyword evidence="1" id="KW-0677">Repeat</keyword>
<feature type="domain" description="Right handed beta helix" evidence="2">
    <location>
        <begin position="112"/>
        <end position="273"/>
    </location>
</feature>
<dbReference type="InParanoid" id="A0A1Q6DWD1"/>
<dbReference type="PANTHER" id="PTHR22990:SF15">
    <property type="entry name" value="F-BOX ONLY PROTEIN 10"/>
    <property type="match status" value="1"/>
</dbReference>
<dbReference type="EMBL" id="MSDW01000001">
    <property type="protein sequence ID" value="OKY78669.1"/>
    <property type="molecule type" value="Genomic_DNA"/>
</dbReference>
<dbReference type="InterPro" id="IPR006626">
    <property type="entry name" value="PbH1"/>
</dbReference>
<dbReference type="Pfam" id="PF13229">
    <property type="entry name" value="Beta_helix"/>
    <property type="match status" value="1"/>
</dbReference>
<dbReference type="InterPro" id="IPR012334">
    <property type="entry name" value="Pectin_lyas_fold"/>
</dbReference>
<organism evidence="3 4">
    <name type="scientific">Methanohalarchaeum thermophilum</name>
    <dbReference type="NCBI Taxonomy" id="1903181"/>
    <lineage>
        <taxon>Archaea</taxon>
        <taxon>Methanobacteriati</taxon>
        <taxon>Methanobacteriota</taxon>
        <taxon>Methanonatronarchaeia</taxon>
        <taxon>Methanonatronarchaeales</taxon>
        <taxon>Methanonatronarchaeaceae</taxon>
        <taxon>Candidatus Methanohalarchaeum</taxon>
    </lineage>
</organism>
<evidence type="ECO:0000313" key="3">
    <source>
        <dbReference type="EMBL" id="OKY78669.1"/>
    </source>
</evidence>
<evidence type="ECO:0000259" key="2">
    <source>
        <dbReference type="Pfam" id="PF13229"/>
    </source>
</evidence>
<comment type="caution">
    <text evidence="3">The sequence shown here is derived from an EMBL/GenBank/DDBJ whole genome shotgun (WGS) entry which is preliminary data.</text>
</comment>
<evidence type="ECO:0000313" key="4">
    <source>
        <dbReference type="Proteomes" id="UP000185744"/>
    </source>
</evidence>
<evidence type="ECO:0000256" key="1">
    <source>
        <dbReference type="ARBA" id="ARBA00022737"/>
    </source>
</evidence>
<accession>A0A1Q6DWD1</accession>
<dbReference type="InterPro" id="IPR051550">
    <property type="entry name" value="SCF-Subunits/Alg-Epimerases"/>
</dbReference>
<dbReference type="Proteomes" id="UP000185744">
    <property type="component" value="Unassembled WGS sequence"/>
</dbReference>
<dbReference type="PANTHER" id="PTHR22990">
    <property type="entry name" value="F-BOX ONLY PROTEIN"/>
    <property type="match status" value="1"/>
</dbReference>